<dbReference type="PANTHER" id="PTHR47964">
    <property type="entry name" value="ATP-DEPENDENT DNA HELICASE HOMOLOG RECG, CHLOROPLASTIC"/>
    <property type="match status" value="1"/>
</dbReference>
<keyword evidence="7 13" id="KW-0067">ATP-binding</keyword>
<dbReference type="Gene3D" id="3.90.1150.50">
    <property type="entry name" value="Transcription-repair-coupling factor, D7 domain"/>
    <property type="match status" value="1"/>
</dbReference>
<reference evidence="17 18" key="1">
    <citation type="submission" date="2012-07" db="EMBL/GenBank/DDBJ databases">
        <title>The Genome Sequence of Facklamia hominis CCUG 36813.</title>
        <authorList>
            <consortium name="The Broad Institute Genome Sequencing Platform"/>
            <person name="Earl A."/>
            <person name="Ward D."/>
            <person name="Feldgarden M."/>
            <person name="Gevers D."/>
            <person name="Huys G."/>
            <person name="Walker B."/>
            <person name="Young S.K."/>
            <person name="Zeng Q."/>
            <person name="Gargeya S."/>
            <person name="Fitzgerald M."/>
            <person name="Haas B."/>
            <person name="Abouelleil A."/>
            <person name="Alvarado L."/>
            <person name="Arachchi H.M."/>
            <person name="Berlin A.M."/>
            <person name="Chapman S.B."/>
            <person name="Goldberg J."/>
            <person name="Griggs A."/>
            <person name="Gujja S."/>
            <person name="Hansen M."/>
            <person name="Howarth C."/>
            <person name="Imamovic A."/>
            <person name="Larimer J."/>
            <person name="McCowen C."/>
            <person name="Montmayeur A."/>
            <person name="Murphy C."/>
            <person name="Neiman D."/>
            <person name="Pearson M."/>
            <person name="Priest M."/>
            <person name="Roberts A."/>
            <person name="Saif S."/>
            <person name="Shea T."/>
            <person name="Sisk P."/>
            <person name="Sykes S."/>
            <person name="Wortman J."/>
            <person name="Nusbaum C."/>
            <person name="Birren B."/>
        </authorList>
    </citation>
    <scope>NUCLEOTIDE SEQUENCE [LARGE SCALE GENOMIC DNA]</scope>
    <source>
        <strain evidence="17 18">CCUG 36813</strain>
    </source>
</reference>
<evidence type="ECO:0000256" key="5">
    <source>
        <dbReference type="ARBA" id="ARBA00022801"/>
    </source>
</evidence>
<dbReference type="Pfam" id="PF02559">
    <property type="entry name" value="CarD_TRCF_RID"/>
    <property type="match status" value="1"/>
</dbReference>
<dbReference type="InterPro" id="IPR027417">
    <property type="entry name" value="P-loop_NTPase"/>
</dbReference>
<dbReference type="GO" id="GO:0003678">
    <property type="term" value="F:DNA helicase activity"/>
    <property type="evidence" value="ECO:0007669"/>
    <property type="project" value="TreeGrafter"/>
</dbReference>
<keyword evidence="18" id="KW-1185">Reference proteome</keyword>
<dbReference type="Pfam" id="PF03461">
    <property type="entry name" value="TRCF"/>
    <property type="match status" value="1"/>
</dbReference>
<dbReference type="Pfam" id="PF17757">
    <property type="entry name" value="UvrB_inter"/>
    <property type="match status" value="1"/>
</dbReference>
<dbReference type="InterPro" id="IPR005118">
    <property type="entry name" value="TRCF_C"/>
</dbReference>
<dbReference type="GO" id="GO:0005524">
    <property type="term" value="F:ATP binding"/>
    <property type="evidence" value="ECO:0007669"/>
    <property type="project" value="UniProtKB-UniRule"/>
</dbReference>
<organism evidence="17 18">
    <name type="scientific">Facklamia hominis CCUG 36813</name>
    <dbReference type="NCBI Taxonomy" id="883111"/>
    <lineage>
        <taxon>Bacteria</taxon>
        <taxon>Bacillati</taxon>
        <taxon>Bacillota</taxon>
        <taxon>Bacilli</taxon>
        <taxon>Lactobacillales</taxon>
        <taxon>Aerococcaceae</taxon>
        <taxon>Facklamia</taxon>
    </lineage>
</organism>
<evidence type="ECO:0000256" key="3">
    <source>
        <dbReference type="ARBA" id="ARBA00022741"/>
    </source>
</evidence>
<evidence type="ECO:0000256" key="12">
    <source>
        <dbReference type="ARBA" id="ARBA00070128"/>
    </source>
</evidence>
<evidence type="ECO:0000313" key="18">
    <source>
        <dbReference type="Proteomes" id="UP000004465"/>
    </source>
</evidence>
<dbReference type="GO" id="GO:0005737">
    <property type="term" value="C:cytoplasm"/>
    <property type="evidence" value="ECO:0007669"/>
    <property type="project" value="UniProtKB-SubCell"/>
</dbReference>
<dbReference type="PROSITE" id="PS51192">
    <property type="entry name" value="HELICASE_ATP_BIND_1"/>
    <property type="match status" value="1"/>
</dbReference>
<dbReference type="Gene3D" id="3.40.50.11180">
    <property type="match status" value="1"/>
</dbReference>
<dbReference type="InterPro" id="IPR014001">
    <property type="entry name" value="Helicase_ATP-bd"/>
</dbReference>
<dbReference type="InterPro" id="IPR037235">
    <property type="entry name" value="TRCF-like_C_D7"/>
</dbReference>
<dbReference type="SMART" id="SM00487">
    <property type="entry name" value="DEXDc"/>
    <property type="match status" value="1"/>
</dbReference>
<dbReference type="Gene3D" id="2.40.10.170">
    <property type="match status" value="1"/>
</dbReference>
<feature type="coiled-coil region" evidence="14">
    <location>
        <begin position="1169"/>
        <end position="1196"/>
    </location>
</feature>
<evidence type="ECO:0000256" key="10">
    <source>
        <dbReference type="ARBA" id="ARBA00061104"/>
    </source>
</evidence>
<evidence type="ECO:0000256" key="14">
    <source>
        <dbReference type="SAM" id="Coils"/>
    </source>
</evidence>
<keyword evidence="6" id="KW-0347">Helicase</keyword>
<dbReference type="PANTHER" id="PTHR47964:SF1">
    <property type="entry name" value="ATP-DEPENDENT DNA HELICASE HOMOLOG RECG, CHLOROPLASTIC"/>
    <property type="match status" value="1"/>
</dbReference>
<accession>K1LEB5</accession>
<comment type="similarity">
    <text evidence="10 13">In the N-terminal section; belongs to the UvrB family.</text>
</comment>
<evidence type="ECO:0000256" key="2">
    <source>
        <dbReference type="ARBA" id="ARBA00022490"/>
    </source>
</evidence>
<comment type="subcellular location">
    <subcellularLocation>
        <location evidence="1 13">Cytoplasm</location>
    </subcellularLocation>
</comment>
<dbReference type="Proteomes" id="UP000004465">
    <property type="component" value="Unassembled WGS sequence"/>
</dbReference>
<evidence type="ECO:0000256" key="6">
    <source>
        <dbReference type="ARBA" id="ARBA00022806"/>
    </source>
</evidence>
<dbReference type="InterPro" id="IPR001650">
    <property type="entry name" value="Helicase_C-like"/>
</dbReference>
<dbReference type="CDD" id="cd17991">
    <property type="entry name" value="DEXHc_TRCF"/>
    <property type="match status" value="1"/>
</dbReference>
<comment type="function">
    <text evidence="13">Couples transcription and DNA repair by recognizing RNA polymerase (RNAP) stalled at DNA lesions. Mediates ATP-dependent release of RNAP and its truncated transcript from the DNA, and recruitment of nucleotide excision repair machinery to the damaged site.</text>
</comment>
<dbReference type="EMBL" id="AGZD01000007">
    <property type="protein sequence ID" value="EKB54975.1"/>
    <property type="molecule type" value="Genomic_DNA"/>
</dbReference>
<dbReference type="InterPro" id="IPR003711">
    <property type="entry name" value="CarD-like/TRCF_RID"/>
</dbReference>
<evidence type="ECO:0000256" key="1">
    <source>
        <dbReference type="ARBA" id="ARBA00004496"/>
    </source>
</evidence>
<dbReference type="InterPro" id="IPR047112">
    <property type="entry name" value="RecG/Mfd"/>
</dbReference>
<dbReference type="Pfam" id="PF00271">
    <property type="entry name" value="Helicase_C"/>
    <property type="match status" value="1"/>
</dbReference>
<name>K1LEB5_9LACT</name>
<keyword evidence="8 13" id="KW-0238">DNA-binding</keyword>
<evidence type="ECO:0000256" key="7">
    <source>
        <dbReference type="ARBA" id="ARBA00022840"/>
    </source>
</evidence>
<dbReference type="AlphaFoldDB" id="K1LEB5"/>
<dbReference type="FunFam" id="3.40.50.300:FF:000546">
    <property type="entry name" value="Transcription-repair-coupling factor"/>
    <property type="match status" value="1"/>
</dbReference>
<gene>
    <name evidence="13" type="primary">mfd</name>
    <name evidence="17" type="ORF">HMPREF9706_01165</name>
</gene>
<dbReference type="NCBIfam" id="TIGR00580">
    <property type="entry name" value="mfd"/>
    <property type="match status" value="1"/>
</dbReference>
<keyword evidence="9 13" id="KW-0234">DNA repair</keyword>
<keyword evidence="5 13" id="KW-0378">Hydrolase</keyword>
<dbReference type="SUPFAM" id="SSF143517">
    <property type="entry name" value="TRCF domain-like"/>
    <property type="match status" value="1"/>
</dbReference>
<dbReference type="SMART" id="SM00490">
    <property type="entry name" value="HELICc"/>
    <property type="match status" value="1"/>
</dbReference>
<dbReference type="OrthoDB" id="9804325at2"/>
<dbReference type="RefSeq" id="WP_006908472.1">
    <property type="nucleotide sequence ID" value="NZ_JH932292.1"/>
</dbReference>
<dbReference type="SMART" id="SM01058">
    <property type="entry name" value="CarD_TRCF"/>
    <property type="match status" value="1"/>
</dbReference>
<dbReference type="Pfam" id="PF00270">
    <property type="entry name" value="DEAD"/>
    <property type="match status" value="1"/>
</dbReference>
<evidence type="ECO:0000256" key="8">
    <source>
        <dbReference type="ARBA" id="ARBA00023125"/>
    </source>
</evidence>
<dbReference type="InterPro" id="IPR036101">
    <property type="entry name" value="CarD-like/TRCF_RID_sf"/>
</dbReference>
<dbReference type="GO" id="GO:0006355">
    <property type="term" value="P:regulation of DNA-templated transcription"/>
    <property type="evidence" value="ECO:0007669"/>
    <property type="project" value="UniProtKB-UniRule"/>
</dbReference>
<dbReference type="PATRIC" id="fig|883111.3.peg.1172"/>
<dbReference type="Gene3D" id="3.40.50.300">
    <property type="entry name" value="P-loop containing nucleotide triphosphate hydrolases"/>
    <property type="match status" value="2"/>
</dbReference>
<dbReference type="HAMAP" id="MF_00969">
    <property type="entry name" value="TRCF"/>
    <property type="match status" value="1"/>
</dbReference>
<dbReference type="EC" id="3.6.4.-" evidence="13"/>
<comment type="similarity">
    <text evidence="11 13">In the C-terminal section; belongs to the helicase family. RecG subfamily.</text>
</comment>
<dbReference type="SMART" id="SM00982">
    <property type="entry name" value="TRCF"/>
    <property type="match status" value="1"/>
</dbReference>
<evidence type="ECO:0000313" key="17">
    <source>
        <dbReference type="EMBL" id="EKB54975.1"/>
    </source>
</evidence>
<evidence type="ECO:0000256" key="13">
    <source>
        <dbReference type="HAMAP-Rule" id="MF_00969"/>
    </source>
</evidence>
<protein>
    <recommendedName>
        <fullName evidence="12 13">Transcription-repair-coupling factor</fullName>
        <shortName evidence="13">TRCF</shortName>
        <ecNumber evidence="13">3.6.4.-</ecNumber>
    </recommendedName>
</protein>
<evidence type="ECO:0000256" key="9">
    <source>
        <dbReference type="ARBA" id="ARBA00023204"/>
    </source>
</evidence>
<dbReference type="InterPro" id="IPR004576">
    <property type="entry name" value="Mfd"/>
</dbReference>
<feature type="domain" description="Helicase ATP-binding" evidence="15">
    <location>
        <begin position="641"/>
        <end position="802"/>
    </location>
</feature>
<comment type="caution">
    <text evidence="17">The sequence shown here is derived from an EMBL/GenBank/DDBJ whole genome shotgun (WGS) entry which is preliminary data.</text>
</comment>
<keyword evidence="14" id="KW-0175">Coiled coil</keyword>
<dbReference type="STRING" id="883111.HMPREF9706_01165"/>
<dbReference type="InterPro" id="IPR011545">
    <property type="entry name" value="DEAD/DEAH_box_helicase_dom"/>
</dbReference>
<dbReference type="HOGENOM" id="CLU_005122_1_3_9"/>
<dbReference type="GO" id="GO:0016787">
    <property type="term" value="F:hydrolase activity"/>
    <property type="evidence" value="ECO:0007669"/>
    <property type="project" value="UniProtKB-KW"/>
</dbReference>
<dbReference type="InterPro" id="IPR041471">
    <property type="entry name" value="UvrB_inter"/>
</dbReference>
<keyword evidence="2 13" id="KW-0963">Cytoplasm</keyword>
<sequence>MLEKLQTRAFDQTIDSMLQAPADKQGTYHHLITGLDGSAKSIFIAELYKKNPRQLLIIEPNRNRRQALYDDLNALLPQNQVLSFPCEENVALEYSTASFDGIAQRVETLQTLISGEKVIVVAGVNALRKRLMPIADWKDNQLILSLGCEITRDDLERKLFNLAYQRVDMVQSPGEYSIRGSIIDYYPLNSEHPIRLDFFDTELDSIRYFDAQTQTSLENINEVMLEPVKDILFNQEKQLAVSESIKEAVSKQVSHLKDADLVKTLSQRMNDQLEDLAKGGSLVLPEAFLSFYDTVGTSLLDYMEEGACLLVSEFDRVHQEELHLIESDQFWIEDQINQGNLLPGQKLHLSAFDQIKGCQKRTVYLSLIQKGLGKMKFSSLHSFQYRSMTPFFNQMALVKPEIDHWLKEGQVIQVVVDNKERAKKLEQIFNEYQIQPIYHQQDEKIYQGAINVLEGHLTNGFELPLDKWVVITEKELFNRIKKHQAKRQKLSNAERIKSYNELEVGDYVVHVNHGIGRYIGMETMEISGVHRDLIAIEYQQNAKVMIPVDQIHLIQKYVSSGEAKTPKLHKLGGSEWVKTKQKVSSKIEDIADELIELYAKREQEKGYAFSMDTPEQLEFEKAFPYIETPDQLQTSSEIKKDMEKDRPMDRLLVGDVGYGKTEVAMRAIFKAVMDGKQVAFLVPTTILAQQHYQSLLERFADYPFEIRMLSRFASQKEQKETIKGLKTGACQVVVGTHRLLSKDVTFLDLGLMVVDEEQRFGVKHKERLKQLKSQVDVLTLTATPIPRTLHMAMVGVRDLSVIETPPSNRYPVQTYVMEQNEAAIKFAIEREIDRGGQCFYLYNRVASIYHRADQLSQLVPEARVAVAHGQMSEVELENVLYEFIQGNYDVLVTTTIIETGVDIPNVNTLFIEKADRMGLSTLYQLRGRVGRTNRLAYAYLMYDPMKQLSEISEKRLNAIREFTELGSGFKIAMRDLSIRGAGNLLGSQQSGFIDSVGFDLYSQMLREAIDRRQGKQNMLENLNQSVVEIDLSIDAYIPDSYISDERQKIAAYKMLQKMDGMEEYREIQDQWIDRYGEFPDEVANLLDIALLRYYASRSGVLKLTRNHQSIVVMFNSIASQYFYGPKVYEALENVKAREKVILNKDQLQVKLLVQGKEADQILSLLIKFMSQASDLLQNHKEQEQKMQETFKIENQRR</sequence>
<evidence type="ECO:0000259" key="16">
    <source>
        <dbReference type="PROSITE" id="PS51194"/>
    </source>
</evidence>
<evidence type="ECO:0000256" key="11">
    <source>
        <dbReference type="ARBA" id="ARBA00061399"/>
    </source>
</evidence>
<dbReference type="PROSITE" id="PS51194">
    <property type="entry name" value="HELICASE_CTER"/>
    <property type="match status" value="1"/>
</dbReference>
<proteinExistence type="inferred from homology"/>
<keyword evidence="4 13" id="KW-0227">DNA damage</keyword>
<evidence type="ECO:0000256" key="4">
    <source>
        <dbReference type="ARBA" id="ARBA00022763"/>
    </source>
</evidence>
<keyword evidence="3 13" id="KW-0547">Nucleotide-binding</keyword>
<evidence type="ECO:0000259" key="15">
    <source>
        <dbReference type="PROSITE" id="PS51192"/>
    </source>
</evidence>
<dbReference type="GO" id="GO:0003684">
    <property type="term" value="F:damaged DNA binding"/>
    <property type="evidence" value="ECO:0007669"/>
    <property type="project" value="InterPro"/>
</dbReference>
<dbReference type="SUPFAM" id="SSF141259">
    <property type="entry name" value="CarD-like"/>
    <property type="match status" value="1"/>
</dbReference>
<dbReference type="Gene3D" id="3.30.2060.10">
    <property type="entry name" value="Penicillin-binding protein 1b domain"/>
    <property type="match status" value="1"/>
</dbReference>
<dbReference type="GO" id="GO:0000716">
    <property type="term" value="P:transcription-coupled nucleotide-excision repair, DNA damage recognition"/>
    <property type="evidence" value="ECO:0007669"/>
    <property type="project" value="UniProtKB-UniRule"/>
</dbReference>
<feature type="domain" description="Helicase C-terminal" evidence="16">
    <location>
        <begin position="819"/>
        <end position="977"/>
    </location>
</feature>
<dbReference type="SUPFAM" id="SSF52540">
    <property type="entry name" value="P-loop containing nucleoside triphosphate hydrolases"/>
    <property type="match status" value="4"/>
</dbReference>